<gene>
    <name evidence="2" type="ORF">PPAR1163_LOCUS26937</name>
</gene>
<dbReference type="Gene3D" id="2.60.120.620">
    <property type="entry name" value="q2cbj1_9rhob like domain"/>
    <property type="match status" value="1"/>
</dbReference>
<accession>A0A7S1XYE3</accession>
<evidence type="ECO:0008006" key="3">
    <source>
        <dbReference type="Google" id="ProtNLM"/>
    </source>
</evidence>
<sequence>MDYPARGRGRGLRGRGRGGFAGALRGFMRGLTGGGGGGSARPEHLEKARELVTDEVKRQLLDKGYVILRGVVPQGLVHAALRDINRSIGDPNHGKSRQNPTPDVTGDGSGNGAARSLTDLYNASPLQVVVGMLLGSTHQGNHVRGGQVALRFPGDGTGPRYNAAPGWAHGWHIDGMATSDLPHYGDIHNFSALVGVILSETKEPFSGELCVYPGSHRTTSTYFEREGFQACLDGGIRALVTALQPPHVVFPKQVSSCLGKPGDVVIANYMTAHLVAPNQSPNIRYACYFRIHSSNFGSDKPPGERWWEGRRHRPEAMLAPWCDWGPLREFEAEEEQVAQAIALSGGQPSGTLVSPPPPPALARGAPSTEEEEARHLALALSLSESER</sequence>
<organism evidence="2">
    <name type="scientific">Phaeomonas parva</name>
    <dbReference type="NCBI Taxonomy" id="124430"/>
    <lineage>
        <taxon>Eukaryota</taxon>
        <taxon>Sar</taxon>
        <taxon>Stramenopiles</taxon>
        <taxon>Ochrophyta</taxon>
        <taxon>Pinguiophyceae</taxon>
        <taxon>Pinguiochrysidales</taxon>
        <taxon>Pinguiochrysidaceae</taxon>
        <taxon>Phaeomonas</taxon>
    </lineage>
</organism>
<reference evidence="2" key="1">
    <citation type="submission" date="2021-01" db="EMBL/GenBank/DDBJ databases">
        <authorList>
            <person name="Corre E."/>
            <person name="Pelletier E."/>
            <person name="Niang G."/>
            <person name="Scheremetjew M."/>
            <person name="Finn R."/>
            <person name="Kale V."/>
            <person name="Holt S."/>
            <person name="Cochrane G."/>
            <person name="Meng A."/>
            <person name="Brown T."/>
            <person name="Cohen L."/>
        </authorList>
    </citation>
    <scope>NUCLEOTIDE SEQUENCE</scope>
    <source>
        <strain evidence="2">CCMP2877</strain>
    </source>
</reference>
<evidence type="ECO:0000256" key="1">
    <source>
        <dbReference type="SAM" id="MobiDB-lite"/>
    </source>
</evidence>
<feature type="compositionally biased region" description="Low complexity" evidence="1">
    <location>
        <begin position="376"/>
        <end position="387"/>
    </location>
</feature>
<evidence type="ECO:0000313" key="2">
    <source>
        <dbReference type="EMBL" id="CAD9268503.1"/>
    </source>
</evidence>
<proteinExistence type="predicted"/>
<feature type="region of interest" description="Disordered" evidence="1">
    <location>
        <begin position="87"/>
        <end position="116"/>
    </location>
</feature>
<dbReference type="AlphaFoldDB" id="A0A7S1XYE3"/>
<protein>
    <recommendedName>
        <fullName evidence="3">Phytanoyl-CoA dioxygenase</fullName>
    </recommendedName>
</protein>
<dbReference type="SUPFAM" id="SSF51197">
    <property type="entry name" value="Clavaminate synthase-like"/>
    <property type="match status" value="1"/>
</dbReference>
<name>A0A7S1XYE3_9STRA</name>
<feature type="region of interest" description="Disordered" evidence="1">
    <location>
        <begin position="341"/>
        <end position="387"/>
    </location>
</feature>
<dbReference type="EMBL" id="HBGJ01042885">
    <property type="protein sequence ID" value="CAD9268503.1"/>
    <property type="molecule type" value="Transcribed_RNA"/>
</dbReference>